<comment type="caution">
    <text evidence="1">The sequence shown here is derived from an EMBL/GenBank/DDBJ whole genome shotgun (WGS) entry which is preliminary data.</text>
</comment>
<reference evidence="2" key="1">
    <citation type="journal article" date="2018" name="Nat. Plants">
        <title>Whole-genome landscape of Medicago truncatula symbiotic genes.</title>
        <authorList>
            <person name="Pecrix Y."/>
            <person name="Staton S.E."/>
            <person name="Sallet E."/>
            <person name="Lelandais-Briere C."/>
            <person name="Moreau S."/>
            <person name="Carrere S."/>
            <person name="Blein T."/>
            <person name="Jardinaud M.F."/>
            <person name="Latrasse D."/>
            <person name="Zouine M."/>
            <person name="Zahm M."/>
            <person name="Kreplak J."/>
            <person name="Mayjonade B."/>
            <person name="Satge C."/>
            <person name="Perez M."/>
            <person name="Cauet S."/>
            <person name="Marande W."/>
            <person name="Chantry-Darmon C."/>
            <person name="Lopez-Roques C."/>
            <person name="Bouchez O."/>
            <person name="Berard A."/>
            <person name="Debelle F."/>
            <person name="Munos S."/>
            <person name="Bendahmane A."/>
            <person name="Berges H."/>
            <person name="Niebel A."/>
            <person name="Buitink J."/>
            <person name="Frugier F."/>
            <person name="Benhamed M."/>
            <person name="Crespi M."/>
            <person name="Gouzy J."/>
            <person name="Gamas P."/>
        </authorList>
    </citation>
    <scope>NUCLEOTIDE SEQUENCE [LARGE SCALE GENOMIC DNA]</scope>
    <source>
        <strain evidence="2">cv. Jemalong A17</strain>
    </source>
</reference>
<evidence type="ECO:0000313" key="1">
    <source>
        <dbReference type="EMBL" id="RHN70956.1"/>
    </source>
</evidence>
<accession>A0A396IYX1</accession>
<gene>
    <name evidence="1" type="ORF">MtrunA17_Chr3g0141071</name>
</gene>
<dbReference type="AlphaFoldDB" id="A0A396IYX1"/>
<protein>
    <submittedName>
        <fullName evidence="1">Uncharacterized protein</fullName>
    </submittedName>
</protein>
<sequence>MLPPTSRTVTRSIGARREGSSVLVPPRSGEGFTVGILWFGIALGICCEEARFLCAARRGTSFHVALQTGQTRVAWLRTCAAMQGK</sequence>
<dbReference type="Gramene" id="rna19592">
    <property type="protein sequence ID" value="RHN70956.1"/>
    <property type="gene ID" value="gene19592"/>
</dbReference>
<dbReference type="EMBL" id="PSQE01000003">
    <property type="protein sequence ID" value="RHN70956.1"/>
    <property type="molecule type" value="Genomic_DNA"/>
</dbReference>
<proteinExistence type="predicted"/>
<name>A0A396IYX1_MEDTR</name>
<dbReference type="Proteomes" id="UP000265566">
    <property type="component" value="Chromosome 3"/>
</dbReference>
<evidence type="ECO:0000313" key="2">
    <source>
        <dbReference type="Proteomes" id="UP000265566"/>
    </source>
</evidence>
<organism evidence="1 2">
    <name type="scientific">Medicago truncatula</name>
    <name type="common">Barrel medic</name>
    <name type="synonym">Medicago tribuloides</name>
    <dbReference type="NCBI Taxonomy" id="3880"/>
    <lineage>
        <taxon>Eukaryota</taxon>
        <taxon>Viridiplantae</taxon>
        <taxon>Streptophyta</taxon>
        <taxon>Embryophyta</taxon>
        <taxon>Tracheophyta</taxon>
        <taxon>Spermatophyta</taxon>
        <taxon>Magnoliopsida</taxon>
        <taxon>eudicotyledons</taxon>
        <taxon>Gunneridae</taxon>
        <taxon>Pentapetalae</taxon>
        <taxon>rosids</taxon>
        <taxon>fabids</taxon>
        <taxon>Fabales</taxon>
        <taxon>Fabaceae</taxon>
        <taxon>Papilionoideae</taxon>
        <taxon>50 kb inversion clade</taxon>
        <taxon>NPAAA clade</taxon>
        <taxon>Hologalegina</taxon>
        <taxon>IRL clade</taxon>
        <taxon>Trifolieae</taxon>
        <taxon>Medicago</taxon>
    </lineage>
</organism>